<dbReference type="PRINTS" id="PR00420">
    <property type="entry name" value="RNGMNOXGNASE"/>
</dbReference>
<comment type="cofactor">
    <cofactor evidence="1">
        <name>FAD</name>
        <dbReference type="ChEBI" id="CHEBI:57692"/>
    </cofactor>
</comment>
<proteinExistence type="predicted"/>
<evidence type="ECO:0000313" key="11">
    <source>
        <dbReference type="Proteomes" id="UP000077684"/>
    </source>
</evidence>
<evidence type="ECO:0000256" key="3">
    <source>
        <dbReference type="ARBA" id="ARBA00022827"/>
    </source>
</evidence>
<dbReference type="EMBL" id="LWDE02000109">
    <property type="protein sequence ID" value="KAE8253170.1"/>
    <property type="molecule type" value="Genomic_DNA"/>
</dbReference>
<organism evidence="10 11">
    <name type="scientific">Tilletia controversa</name>
    <name type="common">dwarf bunt fungus</name>
    <dbReference type="NCBI Taxonomy" id="13291"/>
    <lineage>
        <taxon>Eukaryota</taxon>
        <taxon>Fungi</taxon>
        <taxon>Dikarya</taxon>
        <taxon>Basidiomycota</taxon>
        <taxon>Ustilaginomycotina</taxon>
        <taxon>Exobasidiomycetes</taxon>
        <taxon>Tilletiales</taxon>
        <taxon>Tilletiaceae</taxon>
        <taxon>Tilletia</taxon>
    </lineage>
</organism>
<feature type="transmembrane region" description="Helical" evidence="8">
    <location>
        <begin position="581"/>
        <end position="605"/>
    </location>
</feature>
<keyword evidence="2" id="KW-0285">Flavoprotein</keyword>
<reference evidence="10" key="1">
    <citation type="submission" date="2016-04" db="EMBL/GenBank/DDBJ databases">
        <authorList>
            <person name="Nguyen H.D."/>
            <person name="Samba Siva P."/>
            <person name="Cullis J."/>
            <person name="Levesque C.A."/>
            <person name="Hambleton S."/>
        </authorList>
    </citation>
    <scope>NUCLEOTIDE SEQUENCE</scope>
    <source>
        <strain evidence="10">DAOMC 236426</strain>
    </source>
</reference>
<dbReference type="GO" id="GO:0070189">
    <property type="term" value="P:kynurenine metabolic process"/>
    <property type="evidence" value="ECO:0007669"/>
    <property type="project" value="TreeGrafter"/>
</dbReference>
<feature type="domain" description="FAD-binding" evidence="9">
    <location>
        <begin position="367"/>
        <end position="409"/>
    </location>
</feature>
<evidence type="ECO:0000256" key="2">
    <source>
        <dbReference type="ARBA" id="ARBA00022630"/>
    </source>
</evidence>
<evidence type="ECO:0000259" key="9">
    <source>
        <dbReference type="Pfam" id="PF01494"/>
    </source>
</evidence>
<name>A0A8X7MXV7_9BASI</name>
<keyword evidence="8" id="KW-1133">Transmembrane helix</keyword>
<dbReference type="SUPFAM" id="SSF51905">
    <property type="entry name" value="FAD/NAD(P)-binding domain"/>
    <property type="match status" value="1"/>
</dbReference>
<dbReference type="InterPro" id="IPR002938">
    <property type="entry name" value="FAD-bd"/>
</dbReference>
<keyword evidence="11" id="KW-1185">Reference proteome</keyword>
<evidence type="ECO:0000256" key="6">
    <source>
        <dbReference type="ARBA" id="ARBA00023033"/>
    </source>
</evidence>
<feature type="domain" description="FAD-binding" evidence="9">
    <location>
        <begin position="3"/>
        <end position="251"/>
    </location>
</feature>
<protein>
    <recommendedName>
        <fullName evidence="9">FAD-binding domain-containing protein</fullName>
    </recommendedName>
</protein>
<comment type="caution">
    <text evidence="10">The sequence shown here is derived from an EMBL/GenBank/DDBJ whole genome shotgun (WGS) entry which is preliminary data.</text>
</comment>
<dbReference type="AlphaFoldDB" id="A0A8X7MXV7"/>
<feature type="compositionally biased region" description="Low complexity" evidence="7">
    <location>
        <begin position="40"/>
        <end position="49"/>
    </location>
</feature>
<dbReference type="Proteomes" id="UP000077684">
    <property type="component" value="Unassembled WGS sequence"/>
</dbReference>
<evidence type="ECO:0000256" key="8">
    <source>
        <dbReference type="SAM" id="Phobius"/>
    </source>
</evidence>
<dbReference type="Gene3D" id="3.50.50.60">
    <property type="entry name" value="FAD/NAD(P)-binding domain"/>
    <property type="match status" value="1"/>
</dbReference>
<dbReference type="InterPro" id="IPR036188">
    <property type="entry name" value="FAD/NAD-bd_sf"/>
</dbReference>
<dbReference type="PANTHER" id="PTHR46028:SF2">
    <property type="entry name" value="KYNURENINE 3-MONOOXYGENASE"/>
    <property type="match status" value="1"/>
</dbReference>
<evidence type="ECO:0000256" key="4">
    <source>
        <dbReference type="ARBA" id="ARBA00022857"/>
    </source>
</evidence>
<keyword evidence="8" id="KW-0472">Membrane</keyword>
<evidence type="ECO:0000256" key="1">
    <source>
        <dbReference type="ARBA" id="ARBA00001974"/>
    </source>
</evidence>
<dbReference type="Pfam" id="PF01494">
    <property type="entry name" value="FAD_binding_3"/>
    <property type="match status" value="2"/>
</dbReference>
<dbReference type="GO" id="GO:0004502">
    <property type="term" value="F:kynurenine 3-monooxygenase activity"/>
    <property type="evidence" value="ECO:0007669"/>
    <property type="project" value="TreeGrafter"/>
</dbReference>
<sequence length="609" mass="65806">MEHVAIVGAGPVGSLAALALADRGCHVDLYERQPQPQPQPSSSSTSTTTRAGNTRSINLAISTRALTALSTLTPPPSLEDGEARTLADVVLSNGIPMRARMIHHMPSSSSSEAVSLDSQDYGIDPVSHRIYSVDRARLSTLLLSRAERHPRINVRWGCALRSLRFLDDDHEDGEGVELEFEHSTYKQGGGADAEITKETLKTTADMVIGCDGMHSVVRSCLNTYQPLDVEQTYIDSAYLELHIPAPASSEQGGGWPLSPHHLHIWPRNSFMLIALPNADRSFTCTLFAPYSLFGATPPAGTPIKEAAAEEEGLEGALSTPTRALALFKTHFPDALALLGEAHLSQAIEARSARPGRLGSVSLSNGVYHERKGGRAVLLGDAAHAMLPFYGQGLNCGLEDVRVLVQVLEAHSALPILCPSSGVSGKKEERVRRALEEYSKTRHPALCAILQLAQRNYEEMSHGVVSRTYLVRRWVDGVLMRFLAPRARPALSVAVLEKEEEKKGKGKSRQHTSILDFALSLLRSSSSSPLSTLLPSPPSPKITATAASERSLGAWKSLYSMVTFTNMPYDAVIRQARRQDRIVSAGAGALVFGIAGLGVGVGMRVWGAWR</sequence>
<feature type="region of interest" description="Disordered" evidence="7">
    <location>
        <begin position="31"/>
        <end position="53"/>
    </location>
</feature>
<keyword evidence="4" id="KW-0521">NADP</keyword>
<keyword evidence="5" id="KW-0560">Oxidoreductase</keyword>
<evidence type="ECO:0000256" key="5">
    <source>
        <dbReference type="ARBA" id="ARBA00023002"/>
    </source>
</evidence>
<keyword evidence="8" id="KW-0812">Transmembrane</keyword>
<keyword evidence="6" id="KW-0503">Monooxygenase</keyword>
<gene>
    <name evidence="10" type="ORF">A4X06_0g1643</name>
</gene>
<keyword evidence="3" id="KW-0274">FAD</keyword>
<evidence type="ECO:0000313" key="10">
    <source>
        <dbReference type="EMBL" id="KAE8253170.1"/>
    </source>
</evidence>
<dbReference type="GO" id="GO:0071949">
    <property type="term" value="F:FAD binding"/>
    <property type="evidence" value="ECO:0007669"/>
    <property type="project" value="InterPro"/>
</dbReference>
<reference evidence="10" key="2">
    <citation type="journal article" date="2019" name="IMA Fungus">
        <title>Genome sequencing and comparison of five Tilletia species to identify candidate genes for the detection of regulated species infecting wheat.</title>
        <authorList>
            <person name="Nguyen H.D.T."/>
            <person name="Sultana T."/>
            <person name="Kesanakurti P."/>
            <person name="Hambleton S."/>
        </authorList>
    </citation>
    <scope>NUCLEOTIDE SEQUENCE</scope>
    <source>
        <strain evidence="10">DAOMC 236426</strain>
    </source>
</reference>
<evidence type="ECO:0000256" key="7">
    <source>
        <dbReference type="SAM" id="MobiDB-lite"/>
    </source>
</evidence>
<dbReference type="GO" id="GO:0005741">
    <property type="term" value="C:mitochondrial outer membrane"/>
    <property type="evidence" value="ECO:0007669"/>
    <property type="project" value="TreeGrafter"/>
</dbReference>
<dbReference type="PANTHER" id="PTHR46028">
    <property type="entry name" value="KYNURENINE 3-MONOOXYGENASE"/>
    <property type="match status" value="1"/>
</dbReference>
<accession>A0A8X7MXV7</accession>